<dbReference type="Pfam" id="PF19952">
    <property type="entry name" value="DUF6414"/>
    <property type="match status" value="1"/>
</dbReference>
<dbReference type="EMBL" id="SDDR01000015">
    <property type="protein sequence ID" value="TCZ31256.1"/>
    <property type="molecule type" value="Genomic_DNA"/>
</dbReference>
<evidence type="ECO:0000313" key="4">
    <source>
        <dbReference type="EMBL" id="TCZ31256.1"/>
    </source>
</evidence>
<evidence type="ECO:0000313" key="1">
    <source>
        <dbReference type="EMBL" id="TCW89473.1"/>
    </source>
</evidence>
<dbReference type="EMBL" id="SDDT01000043">
    <property type="protein sequence ID" value="TCZ43428.1"/>
    <property type="molecule type" value="Genomic_DNA"/>
</dbReference>
<proteinExistence type="predicted"/>
<evidence type="ECO:0000313" key="5">
    <source>
        <dbReference type="EMBL" id="TCZ43428.1"/>
    </source>
</evidence>
<protein>
    <submittedName>
        <fullName evidence="3">Uncharacterized protein</fullName>
    </submittedName>
</protein>
<accession>A0A483VL95</accession>
<evidence type="ECO:0000313" key="2">
    <source>
        <dbReference type="EMBL" id="TCX10113.1"/>
    </source>
</evidence>
<sequence length="278" mass="31042">MEQEQQKIDSLYDFLYVDRVRASSLTAQLYGPGVATAIKMITSDIDKSTKGVGFDIKVLKANTSVEEAINHTQEKQFDATWSLPINLLDQLNQAGMIRNGLNGEQLGNTVAVQGNMRIFDISMLQKSIPFMIKLYGNQQQKSPQKNQKKSNDPDNIEVAPGITLGMVSELLNIVPNTLQVDFIDKNGNTIWMTINREYLTINPDDMFLKYGGRIPGDWFVVGLIDALPEVHQNNHPLHFPVHPVKDGIAQMLNAIKALAGRGEDSYGITPLVIFRKMN</sequence>
<dbReference type="AlphaFoldDB" id="A0A483VL95"/>
<gene>
    <name evidence="2" type="ORF">ETE94_29815</name>
    <name evidence="1" type="ORF">ETF12_23835</name>
    <name evidence="5" type="ORF">ETH60_20980</name>
    <name evidence="4" type="ORF">ETH89_13830</name>
    <name evidence="3" type="ORF">ETH94_18530</name>
</gene>
<reference evidence="3" key="1">
    <citation type="submission" date="2019-01" db="EMBL/GenBank/DDBJ databases">
        <authorList>
            <person name="Lista F."/>
            <person name="Anselmo A."/>
        </authorList>
    </citation>
    <scope>NUCLEOTIDE SEQUENCE</scope>
    <source>
        <strain evidence="3">10R</strain>
        <strain evidence="2">19S</strain>
        <strain evidence="1">23S</strain>
        <strain evidence="5">2R</strain>
        <strain evidence="4">4R</strain>
    </source>
</reference>
<dbReference type="EMBL" id="SDBZ01000045">
    <property type="protein sequence ID" value="TCW89473.1"/>
    <property type="molecule type" value="Genomic_DNA"/>
</dbReference>
<dbReference type="RefSeq" id="WP_032444290.1">
    <property type="nucleotide sequence ID" value="NZ_CACSAV010000004.1"/>
</dbReference>
<organism evidence="3">
    <name type="scientific">Klebsiella pneumoniae</name>
    <dbReference type="NCBI Taxonomy" id="573"/>
    <lineage>
        <taxon>Bacteria</taxon>
        <taxon>Pseudomonadati</taxon>
        <taxon>Pseudomonadota</taxon>
        <taxon>Gammaproteobacteria</taxon>
        <taxon>Enterobacterales</taxon>
        <taxon>Enterobacteriaceae</taxon>
        <taxon>Klebsiella/Raoultella group</taxon>
        <taxon>Klebsiella</taxon>
        <taxon>Klebsiella pneumoniae complex</taxon>
    </lineage>
</organism>
<dbReference type="EMBL" id="SDDL01000039">
    <property type="protein sequence ID" value="TCY85972.1"/>
    <property type="molecule type" value="Genomic_DNA"/>
</dbReference>
<name>A0A483VL95_KLEPN</name>
<dbReference type="InterPro" id="IPR045633">
    <property type="entry name" value="DUF6414"/>
</dbReference>
<dbReference type="EMBL" id="SDCD01000145">
    <property type="protein sequence ID" value="TCX10113.1"/>
    <property type="molecule type" value="Genomic_DNA"/>
</dbReference>
<evidence type="ECO:0000313" key="3">
    <source>
        <dbReference type="EMBL" id="TCY85972.1"/>
    </source>
</evidence>
<comment type="caution">
    <text evidence="3">The sequence shown here is derived from an EMBL/GenBank/DDBJ whole genome shotgun (WGS) entry which is preliminary data.</text>
</comment>